<keyword evidence="3" id="KW-1185">Reference proteome</keyword>
<comment type="caution">
    <text evidence="2">The sequence shown here is derived from an EMBL/GenBank/DDBJ whole genome shotgun (WGS) entry which is preliminary data.</text>
</comment>
<reference evidence="2 3" key="1">
    <citation type="submission" date="2024-04" db="EMBL/GenBank/DDBJ databases">
        <title>Defined microbial consortia suppress multidrug-resistant proinflammatory Enterobacteriaceae via ecological control.</title>
        <authorList>
            <person name="Furuichi M."/>
            <person name="Kawaguchi T."/>
            <person name="Pust M."/>
            <person name="Yasuma K."/>
            <person name="Plichta D."/>
            <person name="Hasegawa N."/>
            <person name="Ohya T."/>
            <person name="Bhattarai S."/>
            <person name="Sasajima S."/>
            <person name="Aoto Y."/>
            <person name="Tuganbaev T."/>
            <person name="Yaginuma M."/>
            <person name="Ueda M."/>
            <person name="Okahashi N."/>
            <person name="Amafuji K."/>
            <person name="Kiridooshi Y."/>
            <person name="Sugita K."/>
            <person name="Strazar M."/>
            <person name="Skelly A."/>
            <person name="Suda W."/>
            <person name="Hattori M."/>
            <person name="Nakamoto N."/>
            <person name="Caballero S."/>
            <person name="Norman J."/>
            <person name="Olle B."/>
            <person name="Tanoue T."/>
            <person name="Arita M."/>
            <person name="Bucci V."/>
            <person name="Atarashi K."/>
            <person name="Xavier R."/>
            <person name="Honda K."/>
        </authorList>
    </citation>
    <scope>NUCLEOTIDE SEQUENCE [LARGE SCALE GENOMIC DNA]</scope>
    <source>
        <strain evidence="3">k04-0078-D8-1</strain>
    </source>
</reference>
<keyword evidence="1" id="KW-1133">Transmembrane helix</keyword>
<keyword evidence="1" id="KW-0812">Transmembrane</keyword>
<dbReference type="Proteomes" id="UP001600943">
    <property type="component" value="Unassembled WGS sequence"/>
</dbReference>
<evidence type="ECO:0000313" key="2">
    <source>
        <dbReference type="EMBL" id="GAA6410566.1"/>
    </source>
</evidence>
<keyword evidence="1" id="KW-0472">Membrane</keyword>
<dbReference type="RefSeq" id="WP_390409036.1">
    <property type="nucleotide sequence ID" value="NZ_BAABYW010000001.1"/>
</dbReference>
<protein>
    <submittedName>
        <fullName evidence="2">Uncharacterized protein</fullName>
    </submittedName>
</protein>
<evidence type="ECO:0000256" key="1">
    <source>
        <dbReference type="SAM" id="Phobius"/>
    </source>
</evidence>
<accession>A0ABQ0BGJ0</accession>
<name>A0ABQ0BGJ0_9FIRM</name>
<gene>
    <name evidence="2" type="ORF">K040078D81_46830</name>
</gene>
<organism evidence="2 3">
    <name type="scientific">Blautia hominis</name>
    <dbReference type="NCBI Taxonomy" id="2025493"/>
    <lineage>
        <taxon>Bacteria</taxon>
        <taxon>Bacillati</taxon>
        <taxon>Bacillota</taxon>
        <taxon>Clostridia</taxon>
        <taxon>Lachnospirales</taxon>
        <taxon>Lachnospiraceae</taxon>
        <taxon>Blautia</taxon>
    </lineage>
</organism>
<dbReference type="EMBL" id="BAABYW010000001">
    <property type="protein sequence ID" value="GAA6410566.1"/>
    <property type="molecule type" value="Genomic_DNA"/>
</dbReference>
<evidence type="ECO:0000313" key="3">
    <source>
        <dbReference type="Proteomes" id="UP001600943"/>
    </source>
</evidence>
<sequence length="67" mass="7648">MYYETVRDTVICTAITILPPFFRPTGLPAQGICYIGIFIIIYAALALSREWDESLLIKSQVFFEKSL</sequence>
<feature type="transmembrane region" description="Helical" evidence="1">
    <location>
        <begin position="27"/>
        <end position="48"/>
    </location>
</feature>
<proteinExistence type="predicted"/>